<feature type="signal peptide" evidence="2">
    <location>
        <begin position="1"/>
        <end position="19"/>
    </location>
</feature>
<keyword evidence="4" id="KW-1185">Reference proteome</keyword>
<comment type="caution">
    <text evidence="3">The sequence shown here is derived from an EMBL/GenBank/DDBJ whole genome shotgun (WGS) entry which is preliminary data.</text>
</comment>
<evidence type="ECO:0000313" key="3">
    <source>
        <dbReference type="EMBL" id="KAK3247134.1"/>
    </source>
</evidence>
<name>A0AAE0F0M6_9CHLO</name>
<reference evidence="3 4" key="1">
    <citation type="journal article" date="2015" name="Genome Biol. Evol.">
        <title>Comparative Genomics of a Bacterivorous Green Alga Reveals Evolutionary Causalities and Consequences of Phago-Mixotrophic Mode of Nutrition.</title>
        <authorList>
            <person name="Burns J.A."/>
            <person name="Paasch A."/>
            <person name="Narechania A."/>
            <person name="Kim E."/>
        </authorList>
    </citation>
    <scope>NUCLEOTIDE SEQUENCE [LARGE SCALE GENOMIC DNA]</scope>
    <source>
        <strain evidence="3 4">PLY_AMNH</strain>
    </source>
</reference>
<dbReference type="Proteomes" id="UP001190700">
    <property type="component" value="Unassembled WGS sequence"/>
</dbReference>
<feature type="region of interest" description="Disordered" evidence="1">
    <location>
        <begin position="114"/>
        <end position="169"/>
    </location>
</feature>
<gene>
    <name evidence="3" type="ORF">CYMTET_43360</name>
</gene>
<feature type="compositionally biased region" description="Basic and acidic residues" evidence="1">
    <location>
        <begin position="129"/>
        <end position="145"/>
    </location>
</feature>
<feature type="compositionally biased region" description="Polar residues" evidence="1">
    <location>
        <begin position="146"/>
        <end position="169"/>
    </location>
</feature>
<sequence length="665" mass="69316">MRALLCVAIGLGLLQVICAVDPTRLRVEIPASNHNADAQTVGKIAVTALATQLRVPPADVRATPLAASNSSTQGDAALEYDVTIDVPIKPKLIKRLVRDASALTNALRAAAGVPAKQSVAVRQLPEPEPEPKPRGVERRELHEGQHTISGSCDTGTHTNRNQGTCETNGMFSEHDQARCQEVMDNWGKPMTIVDTADKPAGCYIPRASTTGGYFNLNLASTVGCQFSVECICSCEEHTEEEAPLVVQGCDVVTTDVGTCADLSGYTTIVNENFCNAIGMEYSAMYNVNVDQPIPIGCTFEEGLIRFTMEGAVSSPSLCSPTVSCYCVSDTCASNVQTTLAPSAPANPSPTLPNGCEVHQIQSGTCESNSLALITDGTICAQIASMFGGIYLDSAPNGVDVTAFASGCTMVQAPPPALMINTDGTGVCGAMPGMCLCTDSACDQSAGGGESPTNALTDAPTASPTATIVPTDEIISHDTNCDMLTPPLEYLTESECQSLSAGFASYSTFTSMMGPPGCFHSADGQNLQYNLADSAGGRCGQYNKCVCADALSTSIDDTTSLAVCDLEASYTSACKLPAVYAYDPTTGVITLNDAGAAYNYVTADGGVLYDDNATAAVIATVVGVNNAQRTQLLVANGTAHEFQAGLSYLYRVVLNGDDSTYPYGAL</sequence>
<proteinExistence type="predicted"/>
<evidence type="ECO:0000256" key="1">
    <source>
        <dbReference type="SAM" id="MobiDB-lite"/>
    </source>
</evidence>
<evidence type="ECO:0000256" key="2">
    <source>
        <dbReference type="SAM" id="SignalP"/>
    </source>
</evidence>
<dbReference type="AlphaFoldDB" id="A0AAE0F0M6"/>
<protein>
    <submittedName>
        <fullName evidence="3">Uncharacterized protein</fullName>
    </submittedName>
</protein>
<dbReference type="EMBL" id="LGRX02029197">
    <property type="protein sequence ID" value="KAK3247134.1"/>
    <property type="molecule type" value="Genomic_DNA"/>
</dbReference>
<feature type="chain" id="PRO_5042123244" evidence="2">
    <location>
        <begin position="20"/>
        <end position="665"/>
    </location>
</feature>
<keyword evidence="2" id="KW-0732">Signal</keyword>
<accession>A0AAE0F0M6</accession>
<evidence type="ECO:0000313" key="4">
    <source>
        <dbReference type="Proteomes" id="UP001190700"/>
    </source>
</evidence>
<organism evidence="3 4">
    <name type="scientific">Cymbomonas tetramitiformis</name>
    <dbReference type="NCBI Taxonomy" id="36881"/>
    <lineage>
        <taxon>Eukaryota</taxon>
        <taxon>Viridiplantae</taxon>
        <taxon>Chlorophyta</taxon>
        <taxon>Pyramimonadophyceae</taxon>
        <taxon>Pyramimonadales</taxon>
        <taxon>Pyramimonadaceae</taxon>
        <taxon>Cymbomonas</taxon>
    </lineage>
</organism>